<name>A0AAI9AHE0_9BACT</name>
<reference evidence="1 2" key="1">
    <citation type="journal article" date="2011" name="Stand. Genomic Sci.">
        <title>Draft genome sequence of Caminibacter mediatlanticus strain TB-2, an epsilonproteobacterium isolated from a deep-sea hydrothermal vent.</title>
        <authorList>
            <person name="Giovannelli D."/>
            <person name="Ferriera S."/>
            <person name="Johnson J."/>
            <person name="Kravitz S."/>
            <person name="Perez-Rodriguez I."/>
            <person name="Ricci J."/>
            <person name="O'Brien C."/>
            <person name="Voordeckers J.W."/>
            <person name="Bini E."/>
            <person name="Vetriani C."/>
        </authorList>
    </citation>
    <scope>NUCLEOTIDE SEQUENCE [LARGE SCALE GENOMIC DNA]</scope>
    <source>
        <strain evidence="1 2">TB-2</strain>
    </source>
</reference>
<dbReference type="EMBL" id="ABCJ01000004">
    <property type="protein sequence ID" value="EDM23650.1"/>
    <property type="molecule type" value="Genomic_DNA"/>
</dbReference>
<proteinExistence type="predicted"/>
<organism evidence="1 2">
    <name type="scientific">Caminibacter mediatlanticus TB-2</name>
    <dbReference type="NCBI Taxonomy" id="391592"/>
    <lineage>
        <taxon>Bacteria</taxon>
        <taxon>Pseudomonadati</taxon>
        <taxon>Campylobacterota</taxon>
        <taxon>Epsilonproteobacteria</taxon>
        <taxon>Nautiliales</taxon>
        <taxon>Nautiliaceae</taxon>
        <taxon>Caminibacter</taxon>
    </lineage>
</organism>
<gene>
    <name evidence="1" type="ORF">CMTB2_05177</name>
</gene>
<accession>A0AAI9AHE0</accession>
<protein>
    <submittedName>
        <fullName evidence="1">Uncharacterized protein</fullName>
    </submittedName>
</protein>
<evidence type="ECO:0000313" key="1">
    <source>
        <dbReference type="EMBL" id="EDM23650.1"/>
    </source>
</evidence>
<comment type="caution">
    <text evidence="1">The sequence shown here is derived from an EMBL/GenBank/DDBJ whole genome shotgun (WGS) entry which is preliminary data.</text>
</comment>
<dbReference type="Proteomes" id="UP000003288">
    <property type="component" value="Unassembled WGS sequence"/>
</dbReference>
<dbReference type="RefSeq" id="WP_007474551.1">
    <property type="nucleotide sequence ID" value="NZ_ABCJ01000004.1"/>
</dbReference>
<dbReference type="AlphaFoldDB" id="A0AAI9AHE0"/>
<evidence type="ECO:0000313" key="2">
    <source>
        <dbReference type="Proteomes" id="UP000003288"/>
    </source>
</evidence>
<sequence length="72" mass="8405">MYTVDIEKRCGCVKKSDLEFPKTFEDKKEAEIEALKLANFMNANFCKKHRFFVNEEGNTFKIYVELSCPSIS</sequence>